<dbReference type="GO" id="GO:0032153">
    <property type="term" value="C:cell division site"/>
    <property type="evidence" value="ECO:0007669"/>
    <property type="project" value="UniProtKB-UniRule"/>
</dbReference>
<evidence type="ECO:0000256" key="5">
    <source>
        <dbReference type="HAMAP-Rule" id="MF_02033"/>
    </source>
</evidence>
<dbReference type="PANTHER" id="PTHR32432:SF4">
    <property type="entry name" value="CELL DIVISION PROTEIN FTSA"/>
    <property type="match status" value="1"/>
</dbReference>
<dbReference type="SMART" id="SM00842">
    <property type="entry name" value="FtsA"/>
    <property type="match status" value="1"/>
</dbReference>
<evidence type="ECO:0000313" key="9">
    <source>
        <dbReference type="Proteomes" id="UP000310639"/>
    </source>
</evidence>
<organism evidence="8 9">
    <name type="scientific">Candidatus Nanosynbacter featherlites</name>
    <dbReference type="NCBI Taxonomy" id="2572088"/>
    <lineage>
        <taxon>Bacteria</taxon>
        <taxon>Candidatus Saccharimonadota</taxon>
        <taxon>Candidatus Saccharimonadia</taxon>
        <taxon>Candidatus Nanosynbacterales</taxon>
        <taxon>Candidatus Nanosynbacteraceae</taxon>
        <taxon>Candidatus Nanosynbacter</taxon>
    </lineage>
</organism>
<comment type="function">
    <text evidence="5 6">Cell division protein that is involved in the assembly of the Z ring. May serve as a membrane anchor for the Z ring.</text>
</comment>
<evidence type="ECO:0000256" key="2">
    <source>
        <dbReference type="ARBA" id="ARBA00022618"/>
    </source>
</evidence>
<dbReference type="Pfam" id="PF02491">
    <property type="entry name" value="SHS2_FTSA"/>
    <property type="match status" value="1"/>
</dbReference>
<name>A0A4P9A2K3_9BACT</name>
<dbReference type="EMBL" id="CP040004">
    <property type="protein sequence ID" value="QCT42004.1"/>
    <property type="molecule type" value="Genomic_DNA"/>
</dbReference>
<dbReference type="Pfam" id="PF14450">
    <property type="entry name" value="FtsA"/>
    <property type="match status" value="1"/>
</dbReference>
<dbReference type="CDD" id="cd24048">
    <property type="entry name" value="ASKHA_NBD_FtsA"/>
    <property type="match status" value="1"/>
</dbReference>
<keyword evidence="9" id="KW-1185">Reference proteome</keyword>
<keyword evidence="3 5" id="KW-0472">Membrane</keyword>
<dbReference type="SUPFAM" id="SSF53067">
    <property type="entry name" value="Actin-like ATPase domain"/>
    <property type="match status" value="2"/>
</dbReference>
<evidence type="ECO:0000256" key="1">
    <source>
        <dbReference type="ARBA" id="ARBA00022475"/>
    </source>
</evidence>
<dbReference type="Gene3D" id="3.30.1490.110">
    <property type="match status" value="1"/>
</dbReference>
<dbReference type="InterPro" id="IPR003494">
    <property type="entry name" value="SHS2_FtsA"/>
</dbReference>
<evidence type="ECO:0000256" key="3">
    <source>
        <dbReference type="ARBA" id="ARBA00023136"/>
    </source>
</evidence>
<dbReference type="GO" id="GO:0043093">
    <property type="term" value="P:FtsZ-dependent cytokinesis"/>
    <property type="evidence" value="ECO:0007669"/>
    <property type="project" value="UniProtKB-UniRule"/>
</dbReference>
<dbReference type="InterPro" id="IPR020823">
    <property type="entry name" value="Cell_div_FtsA"/>
</dbReference>
<keyword evidence="2 5" id="KW-0132">Cell division</keyword>
<comment type="subunit">
    <text evidence="5">Self-interacts. Interacts with FtsZ.</text>
</comment>
<evidence type="ECO:0000259" key="7">
    <source>
        <dbReference type="SMART" id="SM00842"/>
    </source>
</evidence>
<dbReference type="InterPro" id="IPR050696">
    <property type="entry name" value="FtsA/MreB"/>
</dbReference>
<protein>
    <recommendedName>
        <fullName evidence="5 6">Cell division protein FtsA</fullName>
    </recommendedName>
</protein>
<dbReference type="Proteomes" id="UP000310639">
    <property type="component" value="Chromosome"/>
</dbReference>
<comment type="subcellular location">
    <subcellularLocation>
        <location evidence="5">Cell membrane</location>
        <topology evidence="5">Peripheral membrane protein</topology>
        <orientation evidence="5">Cytoplasmic side</orientation>
    </subcellularLocation>
    <text evidence="5">Localizes to the Z ring in an FtsZ-dependent manner. Targeted to the membrane through a conserved C-terminal amphipathic helix.</text>
</comment>
<sequence length="409" mass="43108">MQEQSHYAVGIDIGTKKVRCVIGHIDETTGVPRIIGVGQAPNSGMRKGVITHLNGPAAAIDTALDAAERMSGHRVNQAALGTNGVHIISTKVDGMVAVNASSSEVTEDDVARLENVATVGKVPANREILEVVPYEYRLDGQDNIKNPIGMTGTRLELRANVVSGLVPHLGNLHKLAEMSNIDAVRIIPTVLASAQAVLNESQMENGVAVIDIGASTTGVAVFEEGDLQHLSVVPMGSQNVTNDLAIGLKVDLEIAEKVKLQHGELGGETTGVVDIKHEKETQVFHRAEVAEIVEARYEEIFELVAKELKRAGGISKMPSGAVLVGGGAKVKGLAEFAKEQIGLAVKIGKPQDYAGMTDDIKDPEYAAAIGLMLAMSTNPSRSEGTHGKKANKVAQKAGGFLGGLFAKFK</sequence>
<keyword evidence="4 5" id="KW-0131">Cell cycle</keyword>
<dbReference type="Gene3D" id="3.30.420.40">
    <property type="match status" value="2"/>
</dbReference>
<evidence type="ECO:0000313" key="8">
    <source>
        <dbReference type="EMBL" id="QCT42004.1"/>
    </source>
</evidence>
<evidence type="ECO:0000256" key="6">
    <source>
        <dbReference type="PIRNR" id="PIRNR003101"/>
    </source>
</evidence>
<dbReference type="PANTHER" id="PTHR32432">
    <property type="entry name" value="CELL DIVISION PROTEIN FTSA-RELATED"/>
    <property type="match status" value="1"/>
</dbReference>
<gene>
    <name evidence="5 8" type="primary">ftsA</name>
    <name evidence="8" type="ORF">FBF37_00765</name>
</gene>
<dbReference type="RefSeq" id="WP_138078531.1">
    <property type="nucleotide sequence ID" value="NZ_CP040004.1"/>
</dbReference>
<keyword evidence="1 5" id="KW-1003">Cell membrane</keyword>
<dbReference type="GO" id="GO:0009898">
    <property type="term" value="C:cytoplasmic side of plasma membrane"/>
    <property type="evidence" value="ECO:0007669"/>
    <property type="project" value="UniProtKB-UniRule"/>
</dbReference>
<reference evidence="8 9" key="1">
    <citation type="submission" date="2019-04" db="EMBL/GenBank/DDBJ databases">
        <title>Saccharibacteria TM7 genomes.</title>
        <authorList>
            <person name="Bor B."/>
            <person name="He X."/>
            <person name="Chen T."/>
            <person name="Dewhirst F.E."/>
        </authorList>
    </citation>
    <scope>NUCLEOTIDE SEQUENCE [LARGE SCALE GENOMIC DNA]</scope>
    <source>
        <strain evidence="8 9">BB001</strain>
    </source>
</reference>
<evidence type="ECO:0000256" key="4">
    <source>
        <dbReference type="ARBA" id="ARBA00023306"/>
    </source>
</evidence>
<dbReference type="InterPro" id="IPR043129">
    <property type="entry name" value="ATPase_NBD"/>
</dbReference>
<dbReference type="HAMAP" id="MF_02033">
    <property type="entry name" value="FtsA"/>
    <property type="match status" value="1"/>
</dbReference>
<dbReference type="NCBIfam" id="TIGR01174">
    <property type="entry name" value="ftsA"/>
    <property type="match status" value="1"/>
</dbReference>
<accession>A0A4P9A2K3</accession>
<proteinExistence type="inferred from homology"/>
<dbReference type="PIRSF" id="PIRSF003101">
    <property type="entry name" value="FtsA"/>
    <property type="match status" value="1"/>
</dbReference>
<dbReference type="OrthoDB" id="9768127at2"/>
<dbReference type="KEGG" id="nft:FBF37_00765"/>
<feature type="domain" description="SHS2" evidence="7">
    <location>
        <begin position="8"/>
        <end position="197"/>
    </location>
</feature>
<dbReference type="AlphaFoldDB" id="A0A4P9A2K3"/>
<comment type="similarity">
    <text evidence="5 6">Belongs to the FtsA/MreB family.</text>
</comment>